<gene>
    <name evidence="1" type="ORF">PQR01_33495</name>
</gene>
<evidence type="ECO:0000313" key="2">
    <source>
        <dbReference type="Proteomes" id="UP001629235"/>
    </source>
</evidence>
<protein>
    <submittedName>
        <fullName evidence="1">GDCCVxC domain-containing (Seleno)protein</fullName>
    </submittedName>
</protein>
<reference evidence="1 2" key="1">
    <citation type="journal article" date="2024" name="Chem. Sci.">
        <title>Discovery of megapolipeptins by genome mining of a Burkholderiales bacteria collection.</title>
        <authorList>
            <person name="Paulo B.S."/>
            <person name="Recchia M.J.J."/>
            <person name="Lee S."/>
            <person name="Fergusson C.H."/>
            <person name="Romanowski S.B."/>
            <person name="Hernandez A."/>
            <person name="Krull N."/>
            <person name="Liu D.Y."/>
            <person name="Cavanagh H."/>
            <person name="Bos A."/>
            <person name="Gray C.A."/>
            <person name="Murphy B.T."/>
            <person name="Linington R.G."/>
            <person name="Eustaquio A.S."/>
        </authorList>
    </citation>
    <scope>NUCLEOTIDE SEQUENCE [LARGE SCALE GENOMIC DNA]</scope>
    <source>
        <strain evidence="1 2">RL18-126-BIB-B</strain>
    </source>
</reference>
<dbReference type="EMBL" id="JAQQDW010000108">
    <property type="protein sequence ID" value="MFM0108224.1"/>
    <property type="molecule type" value="Genomic_DNA"/>
</dbReference>
<name>A0ACC7NLP8_9BURK</name>
<proteinExistence type="predicted"/>
<dbReference type="Proteomes" id="UP001629235">
    <property type="component" value="Unassembled WGS sequence"/>
</dbReference>
<organism evidence="1 2">
    <name type="scientific">Paraburkholderia rhynchosiae</name>
    <dbReference type="NCBI Taxonomy" id="487049"/>
    <lineage>
        <taxon>Bacteria</taxon>
        <taxon>Pseudomonadati</taxon>
        <taxon>Pseudomonadota</taxon>
        <taxon>Betaproteobacteria</taxon>
        <taxon>Burkholderiales</taxon>
        <taxon>Burkholderiaceae</taxon>
        <taxon>Paraburkholderia</taxon>
    </lineage>
</organism>
<sequence>MNEVLLESTITCPACGCRKEETMPLDACVWIYECEYCKTVTRPKVGDCCVYCSYGTIRCPPMQRAGSCCSHQ</sequence>
<comment type="caution">
    <text evidence="1">The sequence shown here is derived from an EMBL/GenBank/DDBJ whole genome shotgun (WGS) entry which is preliminary data.</text>
</comment>
<accession>A0ACC7NLP8</accession>
<keyword evidence="2" id="KW-1185">Reference proteome</keyword>
<evidence type="ECO:0000313" key="1">
    <source>
        <dbReference type="EMBL" id="MFM0108224.1"/>
    </source>
</evidence>